<dbReference type="InterPro" id="IPR013087">
    <property type="entry name" value="Znf_C2H2_type"/>
</dbReference>
<feature type="region of interest" description="Disordered" evidence="1">
    <location>
        <begin position="430"/>
        <end position="465"/>
    </location>
</feature>
<reference evidence="2" key="1">
    <citation type="submission" date="2020-11" db="EMBL/GenBank/DDBJ databases">
        <authorList>
            <person name="Tran Van P."/>
        </authorList>
    </citation>
    <scope>NUCLEOTIDE SEQUENCE</scope>
</reference>
<feature type="region of interest" description="Disordered" evidence="1">
    <location>
        <begin position="165"/>
        <end position="191"/>
    </location>
</feature>
<gene>
    <name evidence="2" type="ORF">CTOB1V02_LOCUS5283</name>
</gene>
<feature type="region of interest" description="Disordered" evidence="1">
    <location>
        <begin position="1031"/>
        <end position="1083"/>
    </location>
</feature>
<feature type="compositionally biased region" description="Low complexity" evidence="1">
    <location>
        <begin position="1031"/>
        <end position="1057"/>
    </location>
</feature>
<name>A0A7R8ZPE1_9CRUS</name>
<evidence type="ECO:0000256" key="1">
    <source>
        <dbReference type="SAM" id="MobiDB-lite"/>
    </source>
</evidence>
<proteinExistence type="predicted"/>
<feature type="compositionally biased region" description="Polar residues" evidence="1">
    <location>
        <begin position="1072"/>
        <end position="1083"/>
    </location>
</feature>
<dbReference type="PROSITE" id="PS50157">
    <property type="entry name" value="ZINC_FINGER_C2H2_2"/>
    <property type="match status" value="2"/>
</dbReference>
<feature type="compositionally biased region" description="Polar residues" evidence="1">
    <location>
        <begin position="499"/>
        <end position="509"/>
    </location>
</feature>
<feature type="region of interest" description="Disordered" evidence="1">
    <location>
        <begin position="499"/>
        <end position="569"/>
    </location>
</feature>
<dbReference type="SMART" id="SM00355">
    <property type="entry name" value="ZnF_C2H2"/>
    <property type="match status" value="2"/>
</dbReference>
<feature type="compositionally biased region" description="Low complexity" evidence="1">
    <location>
        <begin position="439"/>
        <end position="454"/>
    </location>
</feature>
<feature type="region of interest" description="Disordered" evidence="1">
    <location>
        <begin position="744"/>
        <end position="815"/>
    </location>
</feature>
<feature type="region of interest" description="Disordered" evidence="1">
    <location>
        <begin position="1232"/>
        <end position="1295"/>
    </location>
</feature>
<accession>A0A7R8ZPE1</accession>
<feature type="compositionally biased region" description="Basic and acidic residues" evidence="1">
    <location>
        <begin position="331"/>
        <end position="343"/>
    </location>
</feature>
<protein>
    <submittedName>
        <fullName evidence="2">Uncharacterized protein</fullName>
    </submittedName>
</protein>
<evidence type="ECO:0000313" key="2">
    <source>
        <dbReference type="EMBL" id="CAD7227375.1"/>
    </source>
</evidence>
<feature type="region of interest" description="Disordered" evidence="1">
    <location>
        <begin position="318"/>
        <end position="343"/>
    </location>
</feature>
<feature type="compositionally biased region" description="Basic and acidic residues" evidence="1">
    <location>
        <begin position="744"/>
        <end position="753"/>
    </location>
</feature>
<feature type="compositionally biased region" description="Basic residues" evidence="1">
    <location>
        <begin position="516"/>
        <end position="526"/>
    </location>
</feature>
<dbReference type="EMBL" id="OB661116">
    <property type="protein sequence ID" value="CAD7227375.1"/>
    <property type="molecule type" value="Genomic_DNA"/>
</dbReference>
<feature type="compositionally biased region" description="Polar residues" evidence="1">
    <location>
        <begin position="767"/>
        <end position="784"/>
    </location>
</feature>
<feature type="region of interest" description="Disordered" evidence="1">
    <location>
        <begin position="954"/>
        <end position="1008"/>
    </location>
</feature>
<dbReference type="Gene3D" id="3.30.160.60">
    <property type="entry name" value="Classic Zinc Finger"/>
    <property type="match status" value="1"/>
</dbReference>
<sequence>MDPRICNGNSMSLNFEDPLQLTLNGTNRTARMVSAPSALGTQPKSVLHQQKLDPIFPVSTAMTSFCLQNHLVTTNAEQRSGSDCGNGLRQHANGLRQHANGFERQHSDRQNEAAMNGRFDPMLGEYRRHQNADLTAVIRQGCEQSEEVPRINGRALVLSNGFHSNGHQLNGHPRNENGVNGHPGERSNGLPFETLHTNDRVSNESHVNGSSTLAAPHHNTLRPMTSGHMERHPNGSNSGAMPTGSNVVVANGTNAVMSNGSNVVITNNSNVVMANGSNVVMSNGSNVVMANGSNVVMLNGQQCRLVNGRYLGDRGAETMDSGKLTSVHPTHSTEPEEKQRQFHENGDCVINRISSGNNYLTTSLSMSSLFNSQVDSSIRASSSMTIDLNCGSAHQLDPSSSSSNAEYSADLSNQMRPFLTSTLPRVPAIAKRVSRNDASSSVVTKSRKTSISTTNPEPDADSGYQEEFNIGTVVTSNRSHQLSSNGTAIVSLSCAIPISSNPSTSTDELPTSPRPTRSRKRRRKKQSGGASKKQKEKTDRPEPSIVLEEAEARSSPPHPLVETDPTAEHTQVTTANGILGQSTENDAMVSLTSAWGLPSATSPSVSHTVSPPSAALSESKEKCVSAKCTGENSMLKPNFDLKERESRTENREVMALELSAPDGATGKMKRKKRIVCDNCGRMYTTTKRLHNHYDQNPTHRPPEDGTTLAVGADKTFTYRYVCNKCGAIFAWHKALAKHLEKNPEHGRIEDYPPRKSTVRRKNEAETSHQANAQNHTDDLQNNSDQGKHVDPSQRSSSGLVEIQEHSSDTQEEEDMAPVTISLGMEFSSEMDQQGTSENSSEFMMNDILTTPPHASRYAEEDVAGPSSSMDLTQGQSKSIPPIVDLTQDDAKGSVAQIVDLSPENKQTIAQMLDLTRNRSQLVELPQPKGGAQSMAHIQASTYTTFSGVPHPVVNSKGFPRDNDKLRPPLPHLSRSRRSSGNGNNSVEITLVNGDPPQQQRWLPVRNMYPPPSPNNVYNPCSPSNHMNLGAVSPSGALPSPSLSPSASAAHPCSSPTPRLFPYSNPTPGFLSHPSTSQSFSRPCTSVSPNFTTATPISVASLPRLCPTVVSPIRAMPIPQPAASPPRLGPPIPGRNFFRSTRVVTAGEFCIRRIHDAKGSDIFQFIEELAHACKAMGDAISQSVAVLESKELPTDYEMPEHVADIFGVPPGVYRLTQPGRNILEAFGERLKAPMSPNKNGFLAPSPATTPRPTDETSSSPAPPSATSGEDQDSDVNGPRSIPPPRDLNETSNQSFSGVDWDDVVAGVYTDSVQRQLGNLDLTLPSPTSGINSVSDSSNQHLNLPAYDVLVADLTDHPSIKRK</sequence>
<organism evidence="2">
    <name type="scientific">Cyprideis torosa</name>
    <dbReference type="NCBI Taxonomy" id="163714"/>
    <lineage>
        <taxon>Eukaryota</taxon>
        <taxon>Metazoa</taxon>
        <taxon>Ecdysozoa</taxon>
        <taxon>Arthropoda</taxon>
        <taxon>Crustacea</taxon>
        <taxon>Oligostraca</taxon>
        <taxon>Ostracoda</taxon>
        <taxon>Podocopa</taxon>
        <taxon>Podocopida</taxon>
        <taxon>Cytherocopina</taxon>
        <taxon>Cytheroidea</taxon>
        <taxon>Cytherideidae</taxon>
        <taxon>Cyprideis</taxon>
    </lineage>
</organism>
<feature type="compositionally biased region" description="Low complexity" evidence="1">
    <location>
        <begin position="1255"/>
        <end position="1266"/>
    </location>
</feature>